<evidence type="ECO:0000313" key="2">
    <source>
        <dbReference type="EMBL" id="ADB35595.1"/>
    </source>
</evidence>
<gene>
    <name evidence="2" type="ordered locus">Kfla_6603</name>
</gene>
<dbReference type="Proteomes" id="UP000007967">
    <property type="component" value="Chromosome"/>
</dbReference>
<organism evidence="2 3">
    <name type="scientific">Kribbella flavida (strain DSM 17836 / JCM 10339 / NBRC 14399)</name>
    <dbReference type="NCBI Taxonomy" id="479435"/>
    <lineage>
        <taxon>Bacteria</taxon>
        <taxon>Bacillati</taxon>
        <taxon>Actinomycetota</taxon>
        <taxon>Actinomycetes</taxon>
        <taxon>Propionibacteriales</taxon>
        <taxon>Kribbellaceae</taxon>
        <taxon>Kribbella</taxon>
    </lineage>
</organism>
<keyword evidence="3" id="KW-1185">Reference proteome</keyword>
<dbReference type="STRING" id="479435.Kfla_6603"/>
<dbReference type="AlphaFoldDB" id="D2PZM9"/>
<feature type="signal peptide" evidence="1">
    <location>
        <begin position="1"/>
        <end position="23"/>
    </location>
</feature>
<keyword evidence="1" id="KW-0732">Signal</keyword>
<feature type="chain" id="PRO_5003033347" evidence="1">
    <location>
        <begin position="24"/>
        <end position="427"/>
    </location>
</feature>
<evidence type="ECO:0000256" key="1">
    <source>
        <dbReference type="SAM" id="SignalP"/>
    </source>
</evidence>
<dbReference type="RefSeq" id="WP_012924147.1">
    <property type="nucleotide sequence ID" value="NC_013729.1"/>
</dbReference>
<accession>D2PZM9</accession>
<proteinExistence type="predicted"/>
<protein>
    <submittedName>
        <fullName evidence="2">Uncharacterized protein</fullName>
    </submittedName>
</protein>
<dbReference type="HOGENOM" id="CLU_632798_0_0_11"/>
<dbReference type="OrthoDB" id="3801989at2"/>
<reference evidence="3" key="1">
    <citation type="submission" date="2009-09" db="EMBL/GenBank/DDBJ databases">
        <title>The complete genome of Kribbella flavida DSM 17836.</title>
        <authorList>
            <consortium name="US DOE Joint Genome Institute (JGI-PGF)"/>
            <person name="Lucas S."/>
            <person name="Copeland A."/>
            <person name="Lapidus A."/>
            <person name="Glavina del Rio T."/>
            <person name="Dalin E."/>
            <person name="Tice H."/>
            <person name="Bruce D."/>
            <person name="Goodwin L."/>
            <person name="Pitluck S."/>
            <person name="Kyrpides N."/>
            <person name="Mavromatis K."/>
            <person name="Ivanova N."/>
            <person name="Saunders E."/>
            <person name="Brettin T."/>
            <person name="Detter J.C."/>
            <person name="Han C."/>
            <person name="Larimer F."/>
            <person name="Land M."/>
            <person name="Hauser L."/>
            <person name="Markowitz V."/>
            <person name="Cheng J.-F."/>
            <person name="Hugenholtz P."/>
            <person name="Woyke T."/>
            <person name="Wu D."/>
            <person name="Pukall R."/>
            <person name="Klenk H.-P."/>
            <person name="Eisen J.A."/>
        </authorList>
    </citation>
    <scope>NUCLEOTIDE SEQUENCE [LARGE SCALE GENOMIC DNA]</scope>
    <source>
        <strain evidence="3">DSM 17836 / JCM 10339 / NBRC 14399</strain>
    </source>
</reference>
<evidence type="ECO:0000313" key="3">
    <source>
        <dbReference type="Proteomes" id="UP000007967"/>
    </source>
</evidence>
<name>D2PZM9_KRIFD</name>
<sequence length="427" mass="45508">MLQGILATAAGLALVTHPLPAAAAATVDGVTIAWSDTTHTKIRITWTESTPVANTLRFQSGAHQLDLGATTAAQPNEVLINTSHLGSSAQYDEGRIVVSSTGGGEASSPAFDRFLPGIEPALNFAADGRWTWRDAHFLPADTTPDDPLDLDLIARYTPRLLVDQEPRVLAGCGVIEGPNTSTTTGPVPAADQAAALVVRSVNEWGRNGRYGFSLPVTTATMSLTAPTSTPYGAPLVLTGRSMEKRITFTPTTGSCSIADRPLDGTRLEARDSSTGPWYLVGTLPQQRGDGNVTATLVNRGAREFRLHQPEILYSRYVDLGAASAVRAVRTTTRVVSAKFIQPAITAGTRPQAYLWVDPAGTQKAALQFKNASGVWQGLTYQTLSAGRGLVAFSWNARGTFQFRWWVPGSTGPTVDAVYSPVFTLTVR</sequence>
<dbReference type="KEGG" id="kfl:Kfla_6603"/>
<dbReference type="EMBL" id="CP001736">
    <property type="protein sequence ID" value="ADB35595.1"/>
    <property type="molecule type" value="Genomic_DNA"/>
</dbReference>
<reference evidence="2 3" key="2">
    <citation type="journal article" date="2010" name="Stand. Genomic Sci.">
        <title>Complete genome sequence of Kribbella flavida type strain (IFO 14399).</title>
        <authorList>
            <person name="Pukall R."/>
            <person name="Lapidus A."/>
            <person name="Glavina Del Rio T."/>
            <person name="Copeland A."/>
            <person name="Tice H."/>
            <person name="Cheng J.-F."/>
            <person name="Lucas S."/>
            <person name="Chen F."/>
            <person name="Nolan M."/>
            <person name="LaButti K."/>
            <person name="Pati A."/>
            <person name="Ivanova N."/>
            <person name="Mavrommatis K."/>
            <person name="Mikhailova N."/>
            <person name="Pitluck S."/>
            <person name="Bruce D."/>
            <person name="Goodwin L."/>
            <person name="Land M."/>
            <person name="Hauser L."/>
            <person name="Chang Y.-J."/>
            <person name="Jeffries C.D."/>
            <person name="Chen A."/>
            <person name="Palaniappan K."/>
            <person name="Chain P."/>
            <person name="Rohde M."/>
            <person name="Goeker M."/>
            <person name="Bristow J."/>
            <person name="Eisen J.A."/>
            <person name="Markowitz V."/>
            <person name="Hugenholtz P."/>
            <person name="Kyrpides N.C."/>
            <person name="Klenk H.-P."/>
            <person name="Brettin T."/>
        </authorList>
    </citation>
    <scope>NUCLEOTIDE SEQUENCE [LARGE SCALE GENOMIC DNA]</scope>
    <source>
        <strain evidence="3">DSM 17836 / JCM 10339 / NBRC 14399</strain>
    </source>
</reference>